<reference evidence="9 10" key="1">
    <citation type="journal article" date="2007" name="Science">
        <title>Sea anemone genome reveals ancestral eumetazoan gene repertoire and genomic organization.</title>
        <authorList>
            <person name="Putnam N.H."/>
            <person name="Srivastava M."/>
            <person name="Hellsten U."/>
            <person name="Dirks B."/>
            <person name="Chapman J."/>
            <person name="Salamov A."/>
            <person name="Terry A."/>
            <person name="Shapiro H."/>
            <person name="Lindquist E."/>
            <person name="Kapitonov V.V."/>
            <person name="Jurka J."/>
            <person name="Genikhovich G."/>
            <person name="Grigoriev I.V."/>
            <person name="Lucas S.M."/>
            <person name="Steele R.E."/>
            <person name="Finnerty J.R."/>
            <person name="Technau U."/>
            <person name="Martindale M.Q."/>
            <person name="Rokhsar D.S."/>
        </authorList>
    </citation>
    <scope>NUCLEOTIDE SEQUENCE [LARGE SCALE GENOMIC DNA]</scope>
    <source>
        <strain evidence="10">CH2 X CH6</strain>
    </source>
</reference>
<evidence type="ECO:0000313" key="9">
    <source>
        <dbReference type="EMBL" id="EDO46822.1"/>
    </source>
</evidence>
<organism evidence="9 10">
    <name type="scientific">Nematostella vectensis</name>
    <name type="common">Starlet sea anemone</name>
    <dbReference type="NCBI Taxonomy" id="45351"/>
    <lineage>
        <taxon>Eukaryota</taxon>
        <taxon>Metazoa</taxon>
        <taxon>Cnidaria</taxon>
        <taxon>Anthozoa</taxon>
        <taxon>Hexacorallia</taxon>
        <taxon>Actiniaria</taxon>
        <taxon>Edwardsiidae</taxon>
        <taxon>Nematostella</taxon>
    </lineage>
</organism>
<dbReference type="InterPro" id="IPR000421">
    <property type="entry name" value="FA58C"/>
</dbReference>
<dbReference type="HOGENOM" id="CLU_1476849_0_0_1"/>
<dbReference type="STRING" id="45351.A7RNZ1"/>
<comment type="subcellular location">
    <subcellularLocation>
        <location evidence="1">Endomembrane system</location>
        <topology evidence="1">Peripheral membrane protein</topology>
    </subcellularLocation>
    <subcellularLocation>
        <location evidence="2">Secreted</location>
    </subcellularLocation>
</comment>
<evidence type="ECO:0000313" key="10">
    <source>
        <dbReference type="Proteomes" id="UP000001593"/>
    </source>
</evidence>
<dbReference type="PhylomeDB" id="A7RNZ1"/>
<keyword evidence="4" id="KW-0964">Secreted</keyword>
<keyword evidence="10" id="KW-1185">Reference proteome</keyword>
<accession>A7RNZ1</accession>
<dbReference type="InterPro" id="IPR008979">
    <property type="entry name" value="Galactose-bd-like_sf"/>
</dbReference>
<evidence type="ECO:0000256" key="5">
    <source>
        <dbReference type="ARBA" id="ARBA00022889"/>
    </source>
</evidence>
<gene>
    <name evidence="9" type="ORF">NEMVEDRAFT_v1g199914</name>
</gene>
<dbReference type="GO" id="GO:0012505">
    <property type="term" value="C:endomembrane system"/>
    <property type="evidence" value="ECO:0007669"/>
    <property type="project" value="UniProtKB-SubCell"/>
</dbReference>
<evidence type="ECO:0000256" key="7">
    <source>
        <dbReference type="ARBA" id="ARBA00023157"/>
    </source>
</evidence>
<evidence type="ECO:0000256" key="2">
    <source>
        <dbReference type="ARBA" id="ARBA00004613"/>
    </source>
</evidence>
<dbReference type="Proteomes" id="UP000001593">
    <property type="component" value="Unassembled WGS sequence"/>
</dbReference>
<dbReference type="CDD" id="cd00057">
    <property type="entry name" value="FA58C"/>
    <property type="match status" value="1"/>
</dbReference>
<dbReference type="PROSITE" id="PS01286">
    <property type="entry name" value="FA58C_2"/>
    <property type="match status" value="1"/>
</dbReference>
<name>A7RNZ1_NEMVE</name>
<evidence type="ECO:0000256" key="4">
    <source>
        <dbReference type="ARBA" id="ARBA00022525"/>
    </source>
</evidence>
<dbReference type="InParanoid" id="A7RNZ1"/>
<dbReference type="PROSITE" id="PS00022">
    <property type="entry name" value="EGF_1"/>
    <property type="match status" value="1"/>
</dbReference>
<evidence type="ECO:0000256" key="6">
    <source>
        <dbReference type="ARBA" id="ARBA00023136"/>
    </source>
</evidence>
<dbReference type="PANTHER" id="PTHR46806:SF5">
    <property type="entry name" value="F5_8 TYPE C DOMAIN-CONTAINING PROTEIN"/>
    <property type="match status" value="1"/>
</dbReference>
<dbReference type="GO" id="GO:0007155">
    <property type="term" value="P:cell adhesion"/>
    <property type="evidence" value="ECO:0007669"/>
    <property type="project" value="UniProtKB-KW"/>
</dbReference>
<dbReference type="EMBL" id="DS469524">
    <property type="protein sequence ID" value="EDO46822.1"/>
    <property type="molecule type" value="Genomic_DNA"/>
</dbReference>
<dbReference type="GO" id="GO:0005576">
    <property type="term" value="C:extracellular region"/>
    <property type="evidence" value="ECO:0007669"/>
    <property type="project" value="UniProtKB-SubCell"/>
</dbReference>
<dbReference type="AlphaFoldDB" id="A7RNZ1"/>
<dbReference type="PROSITE" id="PS50022">
    <property type="entry name" value="FA58C_3"/>
    <property type="match status" value="1"/>
</dbReference>
<evidence type="ECO:0000259" key="8">
    <source>
        <dbReference type="PROSITE" id="PS50022"/>
    </source>
</evidence>
<dbReference type="InterPro" id="IPR000742">
    <property type="entry name" value="EGF"/>
</dbReference>
<evidence type="ECO:0000256" key="1">
    <source>
        <dbReference type="ARBA" id="ARBA00004184"/>
    </source>
</evidence>
<evidence type="ECO:0000256" key="3">
    <source>
        <dbReference type="ARBA" id="ARBA00006373"/>
    </source>
</evidence>
<dbReference type="PANTHER" id="PTHR46806">
    <property type="entry name" value="F5/8 TYPE C DOMAIN-CONTAINING PROTEIN"/>
    <property type="match status" value="1"/>
</dbReference>
<keyword evidence="7" id="KW-1015">Disulfide bond</keyword>
<dbReference type="InterPro" id="IPR050633">
    <property type="entry name" value="Neuropilin_MCO_CoagFactor"/>
</dbReference>
<dbReference type="SMART" id="SM00231">
    <property type="entry name" value="FA58C"/>
    <property type="match status" value="1"/>
</dbReference>
<comment type="similarity">
    <text evidence="3">Belongs to the EGF domain peptide family.</text>
</comment>
<dbReference type="KEGG" id="nve:5518903"/>
<proteinExistence type="inferred from homology"/>
<sequence>MNGGICEAIATCPGYICRCGTNFTGIHCEDCNQRGNALGMESHLIPDDAITASSFEPAYQPYSGRLNAKGWIALANDTGNPYFQVRFGQEKIVSKVIIQGVLGDKVDDHACVKTLYFSSSLDGVRWVDNRPRDFSACQVFYGQTELVFAAPIHAKYIRINPTNWFRRPALRIELYGCDPPNNT</sequence>
<keyword evidence="6" id="KW-0472">Membrane</keyword>
<dbReference type="SUPFAM" id="SSF49785">
    <property type="entry name" value="Galactose-binding domain-like"/>
    <property type="match status" value="1"/>
</dbReference>
<protein>
    <recommendedName>
        <fullName evidence="8">F5/8 type C domain-containing protein</fullName>
    </recommendedName>
</protein>
<dbReference type="Pfam" id="PF00754">
    <property type="entry name" value="F5_F8_type_C"/>
    <property type="match status" value="1"/>
</dbReference>
<keyword evidence="5" id="KW-0130">Cell adhesion</keyword>
<feature type="domain" description="F5/8 type C" evidence="8">
    <location>
        <begin position="31"/>
        <end position="177"/>
    </location>
</feature>
<dbReference type="Gene3D" id="2.60.120.260">
    <property type="entry name" value="Galactose-binding domain-like"/>
    <property type="match status" value="1"/>
</dbReference>